<keyword evidence="2" id="KW-1185">Reference proteome</keyword>
<evidence type="ECO:0000313" key="1">
    <source>
        <dbReference type="EMBL" id="QGO05247.1"/>
    </source>
</evidence>
<proteinExistence type="predicted"/>
<organism evidence="1 2">
    <name type="scientific">Piscirickettsia salmonis</name>
    <dbReference type="NCBI Taxonomy" id="1238"/>
    <lineage>
        <taxon>Bacteria</taxon>
        <taxon>Pseudomonadati</taxon>
        <taxon>Pseudomonadota</taxon>
        <taxon>Gammaproteobacteria</taxon>
        <taxon>Thiotrichales</taxon>
        <taxon>Piscirickettsiaceae</taxon>
        <taxon>Piscirickettsia</taxon>
    </lineage>
</organism>
<evidence type="ECO:0000313" key="2">
    <source>
        <dbReference type="Proteomes" id="UP000422232"/>
    </source>
</evidence>
<sequence length="166" mass="20340">MHYFLGRSYQLRVYSSRRNDLIINKNNKSQSRDDKRVLYLGVHALSNPESALYQWYRQQATRVFSARYDYWLKQAQEKLIIDWELSLNVVIKRLKSRWGSYSTRGRINLNLELIRYPQRCLDMIICHELCHVRELRHNKRFFNFLTKLYPDWQEQSQLLSRLSMKY</sequence>
<dbReference type="PANTHER" id="PTHR30399:SF1">
    <property type="entry name" value="UTP PYROPHOSPHATASE"/>
    <property type="match status" value="1"/>
</dbReference>
<dbReference type="AlphaFoldDB" id="A0A9Q6PS69"/>
<name>A0A9Q6PS69_PISSA</name>
<dbReference type="InterPro" id="IPR002725">
    <property type="entry name" value="YgjP-like_metallopeptidase"/>
</dbReference>
<accession>A0A9Q6PS69</accession>
<gene>
    <name evidence="1" type="ORF">Psal009_01132</name>
</gene>
<dbReference type="Pfam" id="PF01863">
    <property type="entry name" value="YgjP-like"/>
    <property type="match status" value="1"/>
</dbReference>
<dbReference type="Proteomes" id="UP000422232">
    <property type="component" value="Chromosome"/>
</dbReference>
<reference evidence="1 2" key="1">
    <citation type="submission" date="2019-04" db="EMBL/GenBank/DDBJ databases">
        <title>Complete genome sequencing of Piscirickettsia salmonis strain Psal-009.</title>
        <authorList>
            <person name="Schober I."/>
            <person name="Bunk B."/>
            <person name="Sproer C."/>
            <person name="Carril G.P."/>
            <person name="Riedel T."/>
            <person name="Flores-Herrera P.A."/>
            <person name="Nourdin-Galindo G."/>
            <person name="Marshall S.H."/>
            <person name="Overmann J."/>
        </authorList>
    </citation>
    <scope>NUCLEOTIDE SEQUENCE [LARGE SCALE GENOMIC DNA]</scope>
    <source>
        <strain evidence="1 2">Psal-009</strain>
    </source>
</reference>
<dbReference type="InterPro" id="IPR053136">
    <property type="entry name" value="UTP_pyrophosphatase-like"/>
</dbReference>
<dbReference type="EMBL" id="CP038908">
    <property type="protein sequence ID" value="QGO05247.1"/>
    <property type="molecule type" value="Genomic_DNA"/>
</dbReference>
<dbReference type="Gene3D" id="3.30.2010.10">
    <property type="entry name" value="Metalloproteases ('zincins'), catalytic domain"/>
    <property type="match status" value="1"/>
</dbReference>
<dbReference type="CDD" id="cd07344">
    <property type="entry name" value="M48_yhfN_like"/>
    <property type="match status" value="1"/>
</dbReference>
<protein>
    <submittedName>
        <fullName evidence="1">Uncharacterized protein</fullName>
    </submittedName>
</protein>
<dbReference type="PANTHER" id="PTHR30399">
    <property type="entry name" value="UNCHARACTERIZED PROTEIN YGJP"/>
    <property type="match status" value="1"/>
</dbReference>